<dbReference type="PANTHER" id="PTHR19271">
    <property type="entry name" value="CYTOCHROME B"/>
    <property type="match status" value="1"/>
</dbReference>
<name>A0A2T4U151_9BACT</name>
<feature type="transmembrane region" description="Helical" evidence="11">
    <location>
        <begin position="91"/>
        <end position="109"/>
    </location>
</feature>
<keyword evidence="3" id="KW-0349">Heme</keyword>
<feature type="domain" description="Cytochrome b/b6 N-terminal region profile" evidence="12">
    <location>
        <begin position="6"/>
        <end position="218"/>
    </location>
</feature>
<keyword evidence="6" id="KW-0479">Metal-binding</keyword>
<dbReference type="InterPro" id="IPR005797">
    <property type="entry name" value="Cyt_b/b6_N"/>
</dbReference>
<dbReference type="Gene3D" id="1.20.810.10">
    <property type="entry name" value="Cytochrome Bc1 Complex, Chain C"/>
    <property type="match status" value="1"/>
</dbReference>
<evidence type="ECO:0000313" key="15">
    <source>
        <dbReference type="Proteomes" id="UP000241436"/>
    </source>
</evidence>
<keyword evidence="5 11" id="KW-0812">Transmembrane</keyword>
<proteinExistence type="predicted"/>
<feature type="transmembrane region" description="Helical" evidence="11">
    <location>
        <begin position="243"/>
        <end position="262"/>
    </location>
</feature>
<evidence type="ECO:0000313" key="14">
    <source>
        <dbReference type="EMBL" id="PTL37097.1"/>
    </source>
</evidence>
<dbReference type="EMBL" id="NVQC01000008">
    <property type="protein sequence ID" value="PTL37097.1"/>
    <property type="molecule type" value="Genomic_DNA"/>
</dbReference>
<evidence type="ECO:0000256" key="7">
    <source>
        <dbReference type="ARBA" id="ARBA00022982"/>
    </source>
</evidence>
<dbReference type="Proteomes" id="UP000241436">
    <property type="component" value="Unassembled WGS sequence"/>
</dbReference>
<evidence type="ECO:0000256" key="2">
    <source>
        <dbReference type="ARBA" id="ARBA00022448"/>
    </source>
</evidence>
<comment type="caution">
    <text evidence="14">The sequence shown here is derived from an EMBL/GenBank/DDBJ whole genome shotgun (WGS) entry which is preliminary data.</text>
</comment>
<keyword evidence="7" id="KW-0249">Electron transport</keyword>
<evidence type="ECO:0000256" key="9">
    <source>
        <dbReference type="ARBA" id="ARBA00023004"/>
    </source>
</evidence>
<dbReference type="InterPro" id="IPR048259">
    <property type="entry name" value="Cytochrome_b_N_euk/bac"/>
</dbReference>
<reference evidence="14 15" key="1">
    <citation type="submission" date="2017-09" db="EMBL/GenBank/DDBJ databases">
        <title>Bloom of a denitrifying methanotroph, Candidatus Methylomirabilis limnetica, in a deep stratified lake.</title>
        <authorList>
            <person name="Graf J.S."/>
            <person name="Marchant H.K."/>
            <person name="Tienken D."/>
            <person name="Hach P.F."/>
            <person name="Brand A."/>
            <person name="Schubert C.J."/>
            <person name="Kuypers M.M."/>
            <person name="Milucka J."/>
        </authorList>
    </citation>
    <scope>NUCLEOTIDE SEQUENCE [LARGE SCALE GENOMIC DNA]</scope>
    <source>
        <strain evidence="14 15">Zug</strain>
    </source>
</reference>
<dbReference type="SUPFAM" id="SSF81648">
    <property type="entry name" value="a domain/subunit of cytochrome bc1 complex (Ubiquinol-cytochrome c reductase)"/>
    <property type="match status" value="1"/>
</dbReference>
<evidence type="ECO:0000259" key="13">
    <source>
        <dbReference type="PROSITE" id="PS51003"/>
    </source>
</evidence>
<dbReference type="InterPro" id="IPR036150">
    <property type="entry name" value="Cyt_b/b6_C_sf"/>
</dbReference>
<keyword evidence="9" id="KW-0408">Iron</keyword>
<dbReference type="GO" id="GO:0022904">
    <property type="term" value="P:respiratory electron transport chain"/>
    <property type="evidence" value="ECO:0007669"/>
    <property type="project" value="InterPro"/>
</dbReference>
<keyword evidence="8 11" id="KW-1133">Transmembrane helix</keyword>
<dbReference type="GO" id="GO:0016020">
    <property type="term" value="C:membrane"/>
    <property type="evidence" value="ECO:0007669"/>
    <property type="project" value="UniProtKB-SubCell"/>
</dbReference>
<evidence type="ECO:0000256" key="1">
    <source>
        <dbReference type="ARBA" id="ARBA00004141"/>
    </source>
</evidence>
<feature type="transmembrane region" description="Helical" evidence="11">
    <location>
        <begin position="121"/>
        <end position="141"/>
    </location>
</feature>
<feature type="transmembrane region" description="Helical" evidence="11">
    <location>
        <begin position="305"/>
        <end position="324"/>
    </location>
</feature>
<evidence type="ECO:0000256" key="11">
    <source>
        <dbReference type="SAM" id="Phobius"/>
    </source>
</evidence>
<feature type="transmembrane region" description="Helical" evidence="11">
    <location>
        <begin position="187"/>
        <end position="209"/>
    </location>
</feature>
<feature type="transmembrane region" description="Helical" evidence="11">
    <location>
        <begin position="336"/>
        <end position="358"/>
    </location>
</feature>
<protein>
    <submittedName>
        <fullName evidence="14">Cytochrome bc complex cytochrome b subunit</fullName>
    </submittedName>
</protein>
<evidence type="ECO:0000256" key="8">
    <source>
        <dbReference type="ARBA" id="ARBA00022989"/>
    </source>
</evidence>
<dbReference type="Pfam" id="PF00033">
    <property type="entry name" value="Cytochrome_B"/>
    <property type="match status" value="1"/>
</dbReference>
<evidence type="ECO:0000256" key="3">
    <source>
        <dbReference type="ARBA" id="ARBA00022617"/>
    </source>
</evidence>
<gene>
    <name evidence="14" type="ORF">CLG94_00770</name>
</gene>
<dbReference type="OrthoDB" id="9804503at2"/>
<dbReference type="GO" id="GO:0016491">
    <property type="term" value="F:oxidoreductase activity"/>
    <property type="evidence" value="ECO:0007669"/>
    <property type="project" value="InterPro"/>
</dbReference>
<keyword evidence="10 11" id="KW-0472">Membrane</keyword>
<dbReference type="PANTHER" id="PTHR19271:SF16">
    <property type="entry name" value="CYTOCHROME B"/>
    <property type="match status" value="1"/>
</dbReference>
<dbReference type="InterPro" id="IPR005798">
    <property type="entry name" value="Cyt_b/b6_C"/>
</dbReference>
<evidence type="ECO:0000259" key="12">
    <source>
        <dbReference type="PROSITE" id="PS51002"/>
    </source>
</evidence>
<sequence length="362" mass="40585">MMGDRITAWLEERIDLSALKHLIQKKVIPVHRHTVWYYVGGMTLFLFGIQVATGILLTLYYRPSSEEAYESVQFIVTEVQFGWLVRSIHSWSANLMVLTMMIHMFSVYLTQAYRKPRELTWVTGILLFGIVLFFGFSGYLLPWNVLSYFATKVGTEVTGQLPIVGHFLVRLLRAGDEVSGATLSRFFGIHIAILPALTTLILALHLLLVQKQGMSVPATVERAQAGQPLRTMPFVPNFLLRDLFGWFAALGLLAALAAMYPWELGQKADPFAPAPAGIRPEWYFVFMFQSLKYIPAKVGPFDGEVLGVLGYSLGGLFLLLVPFLDKRTARGEPSPLFRWIGIGIIAYIVILTALGYFAPAFK</sequence>
<dbReference type="Pfam" id="PF00032">
    <property type="entry name" value="Cytochrom_B_C"/>
    <property type="match status" value="1"/>
</dbReference>
<evidence type="ECO:0000256" key="10">
    <source>
        <dbReference type="ARBA" id="ARBA00023136"/>
    </source>
</evidence>
<dbReference type="AlphaFoldDB" id="A0A2T4U151"/>
<dbReference type="GO" id="GO:0009055">
    <property type="term" value="F:electron transfer activity"/>
    <property type="evidence" value="ECO:0007669"/>
    <property type="project" value="InterPro"/>
</dbReference>
<feature type="transmembrane region" description="Helical" evidence="11">
    <location>
        <begin position="35"/>
        <end position="61"/>
    </location>
</feature>
<evidence type="ECO:0000256" key="6">
    <source>
        <dbReference type="ARBA" id="ARBA00022723"/>
    </source>
</evidence>
<dbReference type="GO" id="GO:0046872">
    <property type="term" value="F:metal ion binding"/>
    <property type="evidence" value="ECO:0007669"/>
    <property type="project" value="UniProtKB-KW"/>
</dbReference>
<dbReference type="SUPFAM" id="SSF81342">
    <property type="entry name" value="Transmembrane di-heme cytochromes"/>
    <property type="match status" value="1"/>
</dbReference>
<keyword evidence="2" id="KW-0813">Transport</keyword>
<reference evidence="15" key="2">
    <citation type="journal article" date="2018" name="Environ. Microbiol.">
        <title>Bloom of a denitrifying methanotroph, 'Candidatus Methylomirabilis limnetica', in a deep stratified lake.</title>
        <authorList>
            <person name="Graf J.S."/>
            <person name="Mayr M.J."/>
            <person name="Marchant H.K."/>
            <person name="Tienken D."/>
            <person name="Hach P.F."/>
            <person name="Brand A."/>
            <person name="Schubert C.J."/>
            <person name="Kuypers M.M."/>
            <person name="Milucka J."/>
        </authorList>
    </citation>
    <scope>NUCLEOTIDE SEQUENCE [LARGE SCALE GENOMIC DNA]</scope>
    <source>
        <strain evidence="15">Zug</strain>
    </source>
</reference>
<feature type="domain" description="Cytochrome b/b6 C-terminal region profile" evidence="13">
    <location>
        <begin position="224"/>
        <end position="362"/>
    </location>
</feature>
<dbReference type="InterPro" id="IPR027387">
    <property type="entry name" value="Cytb/b6-like_sf"/>
</dbReference>
<dbReference type="PROSITE" id="PS51003">
    <property type="entry name" value="CYTB_CTER"/>
    <property type="match status" value="1"/>
</dbReference>
<keyword evidence="15" id="KW-1185">Reference proteome</keyword>
<evidence type="ECO:0000256" key="5">
    <source>
        <dbReference type="ARBA" id="ARBA00022692"/>
    </source>
</evidence>
<keyword evidence="4" id="KW-0679">Respiratory chain</keyword>
<dbReference type="InterPro" id="IPR016174">
    <property type="entry name" value="Di-haem_cyt_TM"/>
</dbReference>
<comment type="subcellular location">
    <subcellularLocation>
        <location evidence="1">Membrane</location>
        <topology evidence="1">Multi-pass membrane protein</topology>
    </subcellularLocation>
</comment>
<organism evidence="14 15">
    <name type="scientific">Candidatus Methylomirabilis limnetica</name>
    <dbReference type="NCBI Taxonomy" id="2033718"/>
    <lineage>
        <taxon>Bacteria</taxon>
        <taxon>Candidatus Methylomirabilota</taxon>
        <taxon>Candidatus Methylomirabilia</taxon>
        <taxon>Candidatus Methylomirabilales</taxon>
        <taxon>Candidatus Methylomirabilaceae</taxon>
        <taxon>Candidatus Methylomirabilis</taxon>
    </lineage>
</organism>
<dbReference type="CDD" id="cd00284">
    <property type="entry name" value="Cytochrome_b_N"/>
    <property type="match status" value="1"/>
</dbReference>
<accession>A0A2T4U151</accession>
<dbReference type="PROSITE" id="PS51002">
    <property type="entry name" value="CYTB_NTER"/>
    <property type="match status" value="1"/>
</dbReference>
<evidence type="ECO:0000256" key="4">
    <source>
        <dbReference type="ARBA" id="ARBA00022660"/>
    </source>
</evidence>